<organism evidence="9 10">
    <name type="scientific">Geosporobacter ferrireducens</name>
    <dbReference type="NCBI Taxonomy" id="1424294"/>
    <lineage>
        <taxon>Bacteria</taxon>
        <taxon>Bacillati</taxon>
        <taxon>Bacillota</taxon>
        <taxon>Clostridia</taxon>
        <taxon>Peptostreptococcales</taxon>
        <taxon>Thermotaleaceae</taxon>
        <taxon>Geosporobacter</taxon>
    </lineage>
</organism>
<protein>
    <submittedName>
        <fullName evidence="9">(Fe-S)-binding protein</fullName>
    </submittedName>
</protein>
<keyword evidence="1" id="KW-0813">Transport</keyword>
<dbReference type="STRING" id="1424294.Gferi_25880"/>
<keyword evidence="3" id="KW-0479">Metal-binding</keyword>
<keyword evidence="6" id="KW-0408">Iron</keyword>
<evidence type="ECO:0000256" key="2">
    <source>
        <dbReference type="ARBA" id="ARBA00022485"/>
    </source>
</evidence>
<dbReference type="InterPro" id="IPR050572">
    <property type="entry name" value="Fe-S_Ferredoxin"/>
</dbReference>
<dbReference type="PROSITE" id="PS00198">
    <property type="entry name" value="4FE4S_FER_1"/>
    <property type="match status" value="1"/>
</dbReference>
<dbReference type="KEGG" id="gfe:Gferi_25880"/>
<dbReference type="Gene3D" id="3.30.70.20">
    <property type="match status" value="2"/>
</dbReference>
<reference evidence="9 10" key="1">
    <citation type="submission" date="2016-09" db="EMBL/GenBank/DDBJ databases">
        <title>Genomic analysis reveals versatility of anaerobic energy metabolism of Geosporobacter ferrireducens IRF9 of phylum Firmicutes.</title>
        <authorList>
            <person name="Kim S.-J."/>
        </authorList>
    </citation>
    <scope>NUCLEOTIDE SEQUENCE [LARGE SCALE GENOMIC DNA]</scope>
    <source>
        <strain evidence="9 10">IRF9</strain>
    </source>
</reference>
<dbReference type="SUPFAM" id="SSF54862">
    <property type="entry name" value="4Fe-4S ferredoxins"/>
    <property type="match status" value="1"/>
</dbReference>
<accession>A0A1D8GP61</accession>
<evidence type="ECO:0000256" key="7">
    <source>
        <dbReference type="ARBA" id="ARBA00023014"/>
    </source>
</evidence>
<evidence type="ECO:0000313" key="9">
    <source>
        <dbReference type="EMBL" id="AOT72682.1"/>
    </source>
</evidence>
<evidence type="ECO:0000259" key="8">
    <source>
        <dbReference type="PROSITE" id="PS51379"/>
    </source>
</evidence>
<evidence type="ECO:0000256" key="1">
    <source>
        <dbReference type="ARBA" id="ARBA00022448"/>
    </source>
</evidence>
<evidence type="ECO:0000256" key="3">
    <source>
        <dbReference type="ARBA" id="ARBA00022723"/>
    </source>
</evidence>
<feature type="domain" description="4Fe-4S ferredoxin-type" evidence="8">
    <location>
        <begin position="119"/>
        <end position="139"/>
    </location>
</feature>
<dbReference type="PANTHER" id="PTHR43687:SF6">
    <property type="entry name" value="L-ASPARTATE SEMIALDEHYDE SULFURTRANSFERASE IRON-SULFUR SUBUNIT"/>
    <property type="match status" value="1"/>
</dbReference>
<dbReference type="InterPro" id="IPR017900">
    <property type="entry name" value="4Fe4S_Fe_S_CS"/>
</dbReference>
<dbReference type="RefSeq" id="WP_069980991.1">
    <property type="nucleotide sequence ID" value="NZ_CP017269.1"/>
</dbReference>
<evidence type="ECO:0000313" key="10">
    <source>
        <dbReference type="Proteomes" id="UP000095743"/>
    </source>
</evidence>
<dbReference type="Pfam" id="PF12837">
    <property type="entry name" value="Fer4_6"/>
    <property type="match status" value="1"/>
</dbReference>
<dbReference type="CDD" id="cd16370">
    <property type="entry name" value="DMSOR_beta_like"/>
    <property type="match status" value="1"/>
</dbReference>
<keyword evidence="10" id="KW-1185">Reference proteome</keyword>
<dbReference type="GO" id="GO:0046872">
    <property type="term" value="F:metal ion binding"/>
    <property type="evidence" value="ECO:0007669"/>
    <property type="project" value="UniProtKB-KW"/>
</dbReference>
<dbReference type="Proteomes" id="UP000095743">
    <property type="component" value="Chromosome"/>
</dbReference>
<evidence type="ECO:0000256" key="6">
    <source>
        <dbReference type="ARBA" id="ARBA00023004"/>
    </source>
</evidence>
<keyword evidence="7" id="KW-0411">Iron-sulfur</keyword>
<dbReference type="AlphaFoldDB" id="A0A1D8GP61"/>
<feature type="domain" description="4Fe-4S ferredoxin-type" evidence="8">
    <location>
        <begin position="51"/>
        <end position="82"/>
    </location>
</feature>
<evidence type="ECO:0000256" key="5">
    <source>
        <dbReference type="ARBA" id="ARBA00022982"/>
    </source>
</evidence>
<keyword evidence="4" id="KW-0677">Repeat</keyword>
<dbReference type="PANTHER" id="PTHR43687">
    <property type="entry name" value="ADENYLYLSULFATE REDUCTASE, BETA SUBUNIT"/>
    <property type="match status" value="1"/>
</dbReference>
<dbReference type="GO" id="GO:0051539">
    <property type="term" value="F:4 iron, 4 sulfur cluster binding"/>
    <property type="evidence" value="ECO:0007669"/>
    <property type="project" value="UniProtKB-KW"/>
</dbReference>
<feature type="domain" description="4Fe-4S ferredoxin-type" evidence="8">
    <location>
        <begin position="83"/>
        <end position="112"/>
    </location>
</feature>
<keyword evidence="2" id="KW-0004">4Fe-4S</keyword>
<dbReference type="Pfam" id="PF13237">
    <property type="entry name" value="Fer4_10"/>
    <property type="match status" value="1"/>
</dbReference>
<evidence type="ECO:0000256" key="4">
    <source>
        <dbReference type="ARBA" id="ARBA00022737"/>
    </source>
</evidence>
<keyword evidence="5" id="KW-0249">Electron transport</keyword>
<dbReference type="OrthoDB" id="9810688at2"/>
<dbReference type="EMBL" id="CP017269">
    <property type="protein sequence ID" value="AOT72682.1"/>
    <property type="molecule type" value="Genomic_DNA"/>
</dbReference>
<sequence>MSEEKRSKILKAKKMNRCLGCISCMLACARTVYQDYSPGKSAIKIRSSGGLQGKFVADICRGCQEPSCVPVCPTQSLMTRAGGGLKYNSEKCIGCKRCIEACEVHAIGFDESSRRPILCIQCGICVKSCPHQVLSMEERNQC</sequence>
<dbReference type="InterPro" id="IPR017896">
    <property type="entry name" value="4Fe4S_Fe-S-bd"/>
</dbReference>
<gene>
    <name evidence="9" type="ORF">Gferi_25880</name>
</gene>
<proteinExistence type="predicted"/>
<name>A0A1D8GP61_9FIRM</name>
<dbReference type="PROSITE" id="PS51379">
    <property type="entry name" value="4FE4S_FER_2"/>
    <property type="match status" value="3"/>
</dbReference>